<sequence length="213" mass="23381">MSAGHERQDLLPTHGPLSAAPGGSTVGLVEGRRSGDCLLYVCRMVNVLTAMCALLCALAFGMAWWVRGDAPAKDPYFYSGQAVRVFGIGLALLIVLVEAEWHVFAAYMPLLDSWLGRGVLQIFVATLTFREAYPSGTTDFHKSLALYRSAASLSLLVCGTVYILGAVTCIGFIKNAKQRQEQHLLRAAAELDRMERRKKDLERQLGRQPLARP</sequence>
<dbReference type="AlphaFoldDB" id="A0A9D4YXB9"/>
<comment type="caution">
    <text evidence="3">The sequence shown here is derived from an EMBL/GenBank/DDBJ whole genome shotgun (WGS) entry which is preliminary data.</text>
</comment>
<keyword evidence="2" id="KW-0812">Transmembrane</keyword>
<keyword evidence="4" id="KW-1185">Reference proteome</keyword>
<protein>
    <submittedName>
        <fullName evidence="3">Uncharacterized protein</fullName>
    </submittedName>
</protein>
<keyword evidence="1" id="KW-0175">Coiled coil</keyword>
<proteinExistence type="predicted"/>
<gene>
    <name evidence="3" type="ORF">D9Q98_004344</name>
</gene>
<feature type="transmembrane region" description="Helical" evidence="2">
    <location>
        <begin position="40"/>
        <end position="65"/>
    </location>
</feature>
<keyword evidence="2" id="KW-0472">Membrane</keyword>
<organism evidence="3 4">
    <name type="scientific">Chlorella vulgaris</name>
    <name type="common">Green alga</name>
    <dbReference type="NCBI Taxonomy" id="3077"/>
    <lineage>
        <taxon>Eukaryota</taxon>
        <taxon>Viridiplantae</taxon>
        <taxon>Chlorophyta</taxon>
        <taxon>core chlorophytes</taxon>
        <taxon>Trebouxiophyceae</taxon>
        <taxon>Chlorellales</taxon>
        <taxon>Chlorellaceae</taxon>
        <taxon>Chlorella clade</taxon>
        <taxon>Chlorella</taxon>
    </lineage>
</organism>
<dbReference type="PANTHER" id="PTHR34965:SF1">
    <property type="entry name" value="OS07G0118300 PROTEIN"/>
    <property type="match status" value="1"/>
</dbReference>
<feature type="transmembrane region" description="Helical" evidence="2">
    <location>
        <begin position="85"/>
        <end position="107"/>
    </location>
</feature>
<evidence type="ECO:0000313" key="4">
    <source>
        <dbReference type="Proteomes" id="UP001055712"/>
    </source>
</evidence>
<accession>A0A9D4YXB9</accession>
<dbReference type="Proteomes" id="UP001055712">
    <property type="component" value="Unassembled WGS sequence"/>
</dbReference>
<reference evidence="3" key="1">
    <citation type="journal article" date="2019" name="Plant J.">
        <title>Chlorella vulgaris genome assembly and annotation reveals the molecular basis for metabolic acclimation to high light conditions.</title>
        <authorList>
            <person name="Cecchin M."/>
            <person name="Marcolungo L."/>
            <person name="Rossato M."/>
            <person name="Girolomoni L."/>
            <person name="Cosentino E."/>
            <person name="Cuine S."/>
            <person name="Li-Beisson Y."/>
            <person name="Delledonne M."/>
            <person name="Ballottari M."/>
        </authorList>
    </citation>
    <scope>NUCLEOTIDE SEQUENCE</scope>
    <source>
        <strain evidence="3">211/11P</strain>
    </source>
</reference>
<evidence type="ECO:0000256" key="1">
    <source>
        <dbReference type="SAM" id="Coils"/>
    </source>
</evidence>
<evidence type="ECO:0000256" key="2">
    <source>
        <dbReference type="SAM" id="Phobius"/>
    </source>
</evidence>
<keyword evidence="2" id="KW-1133">Transmembrane helix</keyword>
<reference evidence="3" key="2">
    <citation type="submission" date="2020-11" db="EMBL/GenBank/DDBJ databases">
        <authorList>
            <person name="Cecchin M."/>
            <person name="Marcolungo L."/>
            <person name="Rossato M."/>
            <person name="Girolomoni L."/>
            <person name="Cosentino E."/>
            <person name="Cuine S."/>
            <person name="Li-Beisson Y."/>
            <person name="Delledonne M."/>
            <person name="Ballottari M."/>
        </authorList>
    </citation>
    <scope>NUCLEOTIDE SEQUENCE</scope>
    <source>
        <strain evidence="3">211/11P</strain>
        <tissue evidence="3">Whole cell</tissue>
    </source>
</reference>
<dbReference type="EMBL" id="SIDB01000006">
    <property type="protein sequence ID" value="KAI3431283.1"/>
    <property type="molecule type" value="Genomic_DNA"/>
</dbReference>
<evidence type="ECO:0000313" key="3">
    <source>
        <dbReference type="EMBL" id="KAI3431283.1"/>
    </source>
</evidence>
<name>A0A9D4YXB9_CHLVU</name>
<dbReference type="OrthoDB" id="206313at2759"/>
<dbReference type="PANTHER" id="PTHR34965">
    <property type="entry name" value="OS07G0118300 PROTEIN"/>
    <property type="match status" value="1"/>
</dbReference>
<feature type="coiled-coil region" evidence="1">
    <location>
        <begin position="177"/>
        <end position="204"/>
    </location>
</feature>
<feature type="transmembrane region" description="Helical" evidence="2">
    <location>
        <begin position="153"/>
        <end position="173"/>
    </location>
</feature>